<accession>A0AAD8XYH9</accession>
<evidence type="ECO:0000313" key="2">
    <source>
        <dbReference type="EMBL" id="KAK1735817.1"/>
    </source>
</evidence>
<feature type="region of interest" description="Disordered" evidence="1">
    <location>
        <begin position="1"/>
        <end position="21"/>
    </location>
</feature>
<evidence type="ECO:0000313" key="3">
    <source>
        <dbReference type="Proteomes" id="UP001224775"/>
    </source>
</evidence>
<protein>
    <submittedName>
        <fullName evidence="2">Uncharacterized protein</fullName>
    </submittedName>
</protein>
<proteinExistence type="predicted"/>
<comment type="caution">
    <text evidence="2">The sequence shown here is derived from an EMBL/GenBank/DDBJ whole genome shotgun (WGS) entry which is preliminary data.</text>
</comment>
<reference evidence="2" key="1">
    <citation type="submission" date="2023-06" db="EMBL/GenBank/DDBJ databases">
        <title>Survivors Of The Sea: Transcriptome response of Skeletonema marinoi to long-term dormancy.</title>
        <authorList>
            <person name="Pinder M.I.M."/>
            <person name="Kourtchenko O."/>
            <person name="Robertson E.K."/>
            <person name="Larsson T."/>
            <person name="Maumus F."/>
            <person name="Osuna-Cruz C.M."/>
            <person name="Vancaester E."/>
            <person name="Stenow R."/>
            <person name="Vandepoele K."/>
            <person name="Ploug H."/>
            <person name="Bruchert V."/>
            <person name="Godhe A."/>
            <person name="Topel M."/>
        </authorList>
    </citation>
    <scope>NUCLEOTIDE SEQUENCE</scope>
    <source>
        <strain evidence="2">R05AC</strain>
    </source>
</reference>
<sequence>MTSKSSNGSGTKRQRTSPHTPITVNDLLSADLWCGIADFLPKTSRILLAVALTAPPASFRESAWLERTAERCQQGNHFIGRRQGII</sequence>
<name>A0AAD8XYH9_9STRA</name>
<evidence type="ECO:0000256" key="1">
    <source>
        <dbReference type="SAM" id="MobiDB-lite"/>
    </source>
</evidence>
<gene>
    <name evidence="2" type="ORF">QTG54_013523</name>
</gene>
<organism evidence="2 3">
    <name type="scientific">Skeletonema marinoi</name>
    <dbReference type="NCBI Taxonomy" id="267567"/>
    <lineage>
        <taxon>Eukaryota</taxon>
        <taxon>Sar</taxon>
        <taxon>Stramenopiles</taxon>
        <taxon>Ochrophyta</taxon>
        <taxon>Bacillariophyta</taxon>
        <taxon>Coscinodiscophyceae</taxon>
        <taxon>Thalassiosirophycidae</taxon>
        <taxon>Thalassiosirales</taxon>
        <taxon>Skeletonemataceae</taxon>
        <taxon>Skeletonema</taxon>
        <taxon>Skeletonema marinoi-dohrnii complex</taxon>
    </lineage>
</organism>
<dbReference type="AlphaFoldDB" id="A0AAD8XYH9"/>
<dbReference type="Proteomes" id="UP001224775">
    <property type="component" value="Unassembled WGS sequence"/>
</dbReference>
<keyword evidence="3" id="KW-1185">Reference proteome</keyword>
<dbReference type="EMBL" id="JATAAI010000032">
    <property type="protein sequence ID" value="KAK1735817.1"/>
    <property type="molecule type" value="Genomic_DNA"/>
</dbReference>